<proteinExistence type="predicted"/>
<accession>A0A1T4VX32</accession>
<keyword evidence="1" id="KW-0472">Membrane</keyword>
<gene>
    <name evidence="2" type="ORF">SAMN02745111_01886</name>
</gene>
<organism evidence="2 3">
    <name type="scientific">Eubacterium uniforme</name>
    <dbReference type="NCBI Taxonomy" id="39495"/>
    <lineage>
        <taxon>Bacteria</taxon>
        <taxon>Bacillati</taxon>
        <taxon>Bacillota</taxon>
        <taxon>Clostridia</taxon>
        <taxon>Eubacteriales</taxon>
        <taxon>Eubacteriaceae</taxon>
        <taxon>Eubacterium</taxon>
    </lineage>
</organism>
<keyword evidence="3" id="KW-1185">Reference proteome</keyword>
<protein>
    <recommendedName>
        <fullName evidence="4">Extracellular solute-binding protein</fullName>
    </recommendedName>
</protein>
<keyword evidence="1" id="KW-0812">Transmembrane</keyword>
<evidence type="ECO:0000256" key="1">
    <source>
        <dbReference type="SAM" id="Phobius"/>
    </source>
</evidence>
<dbReference type="OrthoDB" id="2067683at2"/>
<dbReference type="STRING" id="39495.SAMN02745111_01886"/>
<name>A0A1T4VX32_9FIRM</name>
<feature type="transmembrane region" description="Helical" evidence="1">
    <location>
        <begin position="21"/>
        <end position="39"/>
    </location>
</feature>
<dbReference type="EMBL" id="FUXZ01000011">
    <property type="protein sequence ID" value="SKA69562.1"/>
    <property type="molecule type" value="Genomic_DNA"/>
</dbReference>
<dbReference type="AlphaFoldDB" id="A0A1T4VX32"/>
<dbReference type="Proteomes" id="UP000190814">
    <property type="component" value="Unassembled WGS sequence"/>
</dbReference>
<dbReference type="RefSeq" id="WP_078766730.1">
    <property type="nucleotide sequence ID" value="NZ_FUXZ01000011.1"/>
</dbReference>
<evidence type="ECO:0000313" key="2">
    <source>
        <dbReference type="EMBL" id="SKA69562.1"/>
    </source>
</evidence>
<keyword evidence="1" id="KW-1133">Transmembrane helix</keyword>
<sequence length="212" mass="24096">MIAKLKSIEKGQRLQYFKDYYLLKCIAIIAFIVFALSLGKDIYNNKKTILNISFVNMEISPEGLTYLKDDFRTYSKINKKNKVAVSYGGQIKYMEDASNAYALSSKLLVGNPDILLADEIGYTSLAFSKPFLNLEEVFKDDEELKEILDKYGVRNKDIDGKETYIDAIDITNTKFGKNYISTNDDSKLYFTVAAGTAHLDYVKKVIKYLGES</sequence>
<evidence type="ECO:0008006" key="4">
    <source>
        <dbReference type="Google" id="ProtNLM"/>
    </source>
</evidence>
<evidence type="ECO:0000313" key="3">
    <source>
        <dbReference type="Proteomes" id="UP000190814"/>
    </source>
</evidence>
<reference evidence="2 3" key="1">
    <citation type="submission" date="2017-02" db="EMBL/GenBank/DDBJ databases">
        <authorList>
            <person name="Peterson S.W."/>
        </authorList>
    </citation>
    <scope>NUCLEOTIDE SEQUENCE [LARGE SCALE GENOMIC DNA]</scope>
    <source>
        <strain evidence="2 3">ATCC 35992</strain>
    </source>
</reference>